<dbReference type="OrthoDB" id="9804312at2"/>
<dbReference type="Proteomes" id="UP000316714">
    <property type="component" value="Unassembled WGS sequence"/>
</dbReference>
<dbReference type="AlphaFoldDB" id="A0A5C5VJG9"/>
<evidence type="ECO:0000259" key="1">
    <source>
        <dbReference type="Pfam" id="PF13649"/>
    </source>
</evidence>
<proteinExistence type="predicted"/>
<name>A0A5C5VJG9_9BACT</name>
<evidence type="ECO:0000313" key="3">
    <source>
        <dbReference type="Proteomes" id="UP000316714"/>
    </source>
</evidence>
<dbReference type="GO" id="GO:0008168">
    <property type="term" value="F:methyltransferase activity"/>
    <property type="evidence" value="ECO:0007669"/>
    <property type="project" value="TreeGrafter"/>
</dbReference>
<reference evidence="2 3" key="1">
    <citation type="submission" date="2019-02" db="EMBL/GenBank/DDBJ databases">
        <title>Deep-cultivation of Planctomycetes and their phenomic and genomic characterization uncovers novel biology.</title>
        <authorList>
            <person name="Wiegand S."/>
            <person name="Jogler M."/>
            <person name="Boedeker C."/>
            <person name="Pinto D."/>
            <person name="Vollmers J."/>
            <person name="Rivas-Marin E."/>
            <person name="Kohn T."/>
            <person name="Peeters S.H."/>
            <person name="Heuer A."/>
            <person name="Rast P."/>
            <person name="Oberbeckmann S."/>
            <person name="Bunk B."/>
            <person name="Jeske O."/>
            <person name="Meyerdierks A."/>
            <person name="Storesund J.E."/>
            <person name="Kallscheuer N."/>
            <person name="Luecker S."/>
            <person name="Lage O.M."/>
            <person name="Pohl T."/>
            <person name="Merkel B.J."/>
            <person name="Hornburger P."/>
            <person name="Mueller R.-W."/>
            <person name="Bruemmer F."/>
            <person name="Labrenz M."/>
            <person name="Spormann A.M."/>
            <person name="Op Den Camp H."/>
            <person name="Overmann J."/>
            <person name="Amann R."/>
            <person name="Jetten M.S.M."/>
            <person name="Mascher T."/>
            <person name="Medema M.H."/>
            <person name="Devos D.P."/>
            <person name="Kaster A.-K."/>
            <person name="Ovreas L."/>
            <person name="Rohde M."/>
            <person name="Galperin M.Y."/>
            <person name="Jogler C."/>
        </authorList>
    </citation>
    <scope>NUCLEOTIDE SEQUENCE [LARGE SCALE GENOMIC DNA]</scope>
    <source>
        <strain evidence="2 3">KOR34</strain>
    </source>
</reference>
<comment type="caution">
    <text evidence="2">The sequence shown here is derived from an EMBL/GenBank/DDBJ whole genome shotgun (WGS) entry which is preliminary data.</text>
</comment>
<dbReference type="CDD" id="cd02440">
    <property type="entry name" value="AdoMet_MTases"/>
    <property type="match status" value="1"/>
</dbReference>
<gene>
    <name evidence="2" type="ORF">KOR34_29210</name>
</gene>
<keyword evidence="3" id="KW-1185">Reference proteome</keyword>
<sequence length="263" mass="29989">MTVPEWKLPPGVSRGTWDYAQSTSVAEDYDDYHALNPLFDFEESVLREEFARPGRVADLGCGTGRALVPLVRAGHRGLAVDLSEKMLGVVREKAALENLDIECLQANLAELDAVADESVDNAMCLFSTLGMIRGRAVRRRALGHMRRVLRPGGRLVLHVHNFWFNVWDPGGPWWVVRSLLAASAPSARRREDWDLGDKYYPYRGVPNFYLHVFRNRELRADLRSAGLRVRRWIPLDVRRRHALRAGWLLPALRANGWIVVCER</sequence>
<dbReference type="SUPFAM" id="SSF53335">
    <property type="entry name" value="S-adenosyl-L-methionine-dependent methyltransferases"/>
    <property type="match status" value="1"/>
</dbReference>
<dbReference type="InterPro" id="IPR029063">
    <property type="entry name" value="SAM-dependent_MTases_sf"/>
</dbReference>
<accession>A0A5C5VJG9</accession>
<dbReference type="PANTHER" id="PTHR42912:SF80">
    <property type="entry name" value="METHYLTRANSFERASE DOMAIN-CONTAINING PROTEIN"/>
    <property type="match status" value="1"/>
</dbReference>
<dbReference type="RefSeq" id="WP_146565252.1">
    <property type="nucleotide sequence ID" value="NZ_SIHJ01000001.1"/>
</dbReference>
<organism evidence="2 3">
    <name type="scientific">Posidoniimonas corsicana</name>
    <dbReference type="NCBI Taxonomy" id="1938618"/>
    <lineage>
        <taxon>Bacteria</taxon>
        <taxon>Pseudomonadati</taxon>
        <taxon>Planctomycetota</taxon>
        <taxon>Planctomycetia</taxon>
        <taxon>Pirellulales</taxon>
        <taxon>Lacipirellulaceae</taxon>
        <taxon>Posidoniimonas</taxon>
    </lineage>
</organism>
<protein>
    <recommendedName>
        <fullName evidence="1">Methyltransferase domain-containing protein</fullName>
    </recommendedName>
</protein>
<dbReference type="Gene3D" id="3.40.50.150">
    <property type="entry name" value="Vaccinia Virus protein VP39"/>
    <property type="match status" value="1"/>
</dbReference>
<feature type="domain" description="Methyltransferase" evidence="1">
    <location>
        <begin position="56"/>
        <end position="153"/>
    </location>
</feature>
<dbReference type="InterPro" id="IPR050508">
    <property type="entry name" value="Methyltransf_Superfamily"/>
</dbReference>
<dbReference type="Pfam" id="PF13649">
    <property type="entry name" value="Methyltransf_25"/>
    <property type="match status" value="1"/>
</dbReference>
<evidence type="ECO:0000313" key="2">
    <source>
        <dbReference type="EMBL" id="TWT37955.1"/>
    </source>
</evidence>
<dbReference type="EMBL" id="SIHJ01000001">
    <property type="protein sequence ID" value="TWT37955.1"/>
    <property type="molecule type" value="Genomic_DNA"/>
</dbReference>
<dbReference type="PANTHER" id="PTHR42912">
    <property type="entry name" value="METHYLTRANSFERASE"/>
    <property type="match status" value="1"/>
</dbReference>
<dbReference type="InterPro" id="IPR041698">
    <property type="entry name" value="Methyltransf_25"/>
</dbReference>